<evidence type="ECO:0000256" key="1">
    <source>
        <dbReference type="ARBA" id="ARBA00004651"/>
    </source>
</evidence>
<dbReference type="Proteomes" id="UP000306317">
    <property type="component" value="Unassembled WGS sequence"/>
</dbReference>
<comment type="subcellular location">
    <subcellularLocation>
        <location evidence="1 8">Cell membrane</location>
        <topology evidence="1 8">Multi-pass membrane protein</topology>
    </subcellularLocation>
</comment>
<dbReference type="RefSeq" id="WP_136257917.1">
    <property type="nucleotide sequence ID" value="NZ_MWIO01000018.1"/>
</dbReference>
<dbReference type="GO" id="GO:0005886">
    <property type="term" value="C:plasma membrane"/>
    <property type="evidence" value="ECO:0007669"/>
    <property type="project" value="UniProtKB-SubCell"/>
</dbReference>
<evidence type="ECO:0000313" key="10">
    <source>
        <dbReference type="EMBL" id="THD08156.1"/>
    </source>
</evidence>
<dbReference type="EMBL" id="MWIO01000018">
    <property type="protein sequence ID" value="THD08156.1"/>
    <property type="molecule type" value="Genomic_DNA"/>
</dbReference>
<keyword evidence="5 9" id="KW-0812">Transmembrane</keyword>
<evidence type="ECO:0000256" key="3">
    <source>
        <dbReference type="ARBA" id="ARBA00022448"/>
    </source>
</evidence>
<gene>
    <name evidence="10" type="ORF">B1991_06530</name>
</gene>
<name>A0A4S3KHM5_9GAMM</name>
<evidence type="ECO:0000256" key="9">
    <source>
        <dbReference type="SAM" id="Phobius"/>
    </source>
</evidence>
<proteinExistence type="inferred from homology"/>
<evidence type="ECO:0000313" key="11">
    <source>
        <dbReference type="Proteomes" id="UP000306317"/>
    </source>
</evidence>
<dbReference type="AlphaFoldDB" id="A0A4S3KHM5"/>
<organism evidence="10 11">
    <name type="scientific">Rhodanobacter lindaniclasticus</name>
    <dbReference type="NCBI Taxonomy" id="75310"/>
    <lineage>
        <taxon>Bacteria</taxon>
        <taxon>Pseudomonadati</taxon>
        <taxon>Pseudomonadota</taxon>
        <taxon>Gammaproteobacteria</taxon>
        <taxon>Lysobacterales</taxon>
        <taxon>Rhodanobacteraceae</taxon>
        <taxon>Rhodanobacter</taxon>
    </lineage>
</organism>
<comment type="caution">
    <text evidence="10">The sequence shown here is derived from an EMBL/GenBank/DDBJ whole genome shotgun (WGS) entry which is preliminary data.</text>
</comment>
<comment type="similarity">
    <text evidence="2 8">Belongs to the CPA3 antiporters (TC 2.A.63) subunit F family.</text>
</comment>
<dbReference type="Pfam" id="PF04066">
    <property type="entry name" value="MrpF_PhaF"/>
    <property type="match status" value="1"/>
</dbReference>
<evidence type="ECO:0000256" key="8">
    <source>
        <dbReference type="PIRNR" id="PIRNR028784"/>
    </source>
</evidence>
<evidence type="ECO:0000256" key="6">
    <source>
        <dbReference type="ARBA" id="ARBA00022989"/>
    </source>
</evidence>
<keyword evidence="3 8" id="KW-0813">Transport</keyword>
<dbReference type="GO" id="GO:0015385">
    <property type="term" value="F:sodium:proton antiporter activity"/>
    <property type="evidence" value="ECO:0007669"/>
    <property type="project" value="TreeGrafter"/>
</dbReference>
<keyword evidence="7 8" id="KW-0472">Membrane</keyword>
<feature type="transmembrane region" description="Helical" evidence="9">
    <location>
        <begin position="38"/>
        <end position="57"/>
    </location>
</feature>
<sequence length="93" mass="10055">MSHALLDVAIRAAQILLLLAMAFSLIRMVRGPRAQDRVLALDALYVNAMILLLTIGIRSGSMLYVEAGLIIALLGFASTVALSKFLMRGQVIE</sequence>
<feature type="transmembrane region" description="Helical" evidence="9">
    <location>
        <begin position="6"/>
        <end position="26"/>
    </location>
</feature>
<reference evidence="10 11" key="1">
    <citation type="submission" date="2017-02" db="EMBL/GenBank/DDBJ databases">
        <title>Whole genome sequencing of Rhodanobacter lindaniclasticus DSM 17932.</title>
        <authorList>
            <person name="Kumar S."/>
            <person name="Patil P."/>
            <person name="Patil P.B."/>
        </authorList>
    </citation>
    <scope>NUCLEOTIDE SEQUENCE [LARGE SCALE GENOMIC DNA]</scope>
    <source>
        <strain evidence="10 11">DSM 17932</strain>
    </source>
</reference>
<dbReference type="PIRSF" id="PIRSF028784">
    <property type="entry name" value="MrpF"/>
    <property type="match status" value="1"/>
</dbReference>
<dbReference type="PANTHER" id="PTHR34702:SF1">
    <property type="entry name" value="NA(+)_H(+) ANTIPORTER SUBUNIT F"/>
    <property type="match status" value="1"/>
</dbReference>
<dbReference type="PANTHER" id="PTHR34702">
    <property type="entry name" value="NA(+)/H(+) ANTIPORTER SUBUNIT F1"/>
    <property type="match status" value="1"/>
</dbReference>
<dbReference type="NCBIfam" id="NF004812">
    <property type="entry name" value="PRK06161.1"/>
    <property type="match status" value="1"/>
</dbReference>
<protein>
    <submittedName>
        <fullName evidence="10">K+/H+ antiporter subunit F</fullName>
    </submittedName>
</protein>
<feature type="transmembrane region" description="Helical" evidence="9">
    <location>
        <begin position="63"/>
        <end position="87"/>
    </location>
</feature>
<accession>A0A4S3KHM5</accession>
<evidence type="ECO:0000256" key="7">
    <source>
        <dbReference type="ARBA" id="ARBA00023136"/>
    </source>
</evidence>
<keyword evidence="8" id="KW-0406">Ion transport</keyword>
<keyword evidence="11" id="KW-1185">Reference proteome</keyword>
<dbReference type="InterPro" id="IPR007208">
    <property type="entry name" value="MrpF/PhaF-like"/>
</dbReference>
<dbReference type="OrthoDB" id="9800226at2"/>
<keyword evidence="8" id="KW-0050">Antiport</keyword>
<evidence type="ECO:0000256" key="2">
    <source>
        <dbReference type="ARBA" id="ARBA00009212"/>
    </source>
</evidence>
<evidence type="ECO:0000256" key="4">
    <source>
        <dbReference type="ARBA" id="ARBA00022475"/>
    </source>
</evidence>
<keyword evidence="6 9" id="KW-1133">Transmembrane helix</keyword>
<keyword evidence="4 8" id="KW-1003">Cell membrane</keyword>
<evidence type="ECO:0000256" key="5">
    <source>
        <dbReference type="ARBA" id="ARBA00022692"/>
    </source>
</evidence>